<dbReference type="AlphaFoldDB" id="A0A2L0J9C9"/>
<accession>A0A2L0J9C9</accession>
<dbReference type="RefSeq" id="WP_057621710.1">
    <property type="nucleotide sequence ID" value="NZ_CP026399.1"/>
</dbReference>
<gene>
    <name evidence="1" type="ORF">C3F40_17625</name>
</gene>
<dbReference type="EMBL" id="CP026399">
    <property type="protein sequence ID" value="AUY03418.1"/>
    <property type="molecule type" value="Genomic_DNA"/>
</dbReference>
<dbReference type="Proteomes" id="UP000239554">
    <property type="component" value="Chromosome"/>
</dbReference>
<protein>
    <submittedName>
        <fullName evidence="1">DUF4222 domain-containing protein</fullName>
    </submittedName>
</protein>
<dbReference type="InterPro" id="IPR025317">
    <property type="entry name" value="DUF4222"/>
</dbReference>
<name>A0A2L0J9C9_ECOLX</name>
<sequence length="60" mass="7139">MRNQNPQPGSRYKDSHGAVVTVERVEHNRVTFYREGYQSPCVQPLERFVNEFVEVRRDTE</sequence>
<evidence type="ECO:0000313" key="2">
    <source>
        <dbReference type="Proteomes" id="UP000239554"/>
    </source>
</evidence>
<dbReference type="Pfam" id="PF13973">
    <property type="entry name" value="DUF4222"/>
    <property type="match status" value="1"/>
</dbReference>
<evidence type="ECO:0000313" key="1">
    <source>
        <dbReference type="EMBL" id="AUY03418.1"/>
    </source>
</evidence>
<organism evidence="1 2">
    <name type="scientific">Escherichia coli</name>
    <dbReference type="NCBI Taxonomy" id="562"/>
    <lineage>
        <taxon>Bacteria</taxon>
        <taxon>Pseudomonadati</taxon>
        <taxon>Pseudomonadota</taxon>
        <taxon>Gammaproteobacteria</taxon>
        <taxon>Enterobacterales</taxon>
        <taxon>Enterobacteriaceae</taxon>
        <taxon>Escherichia</taxon>
    </lineage>
</organism>
<proteinExistence type="predicted"/>
<reference evidence="1 2" key="1">
    <citation type="journal article" date="2018" name="MBio">
        <title>Genomic Analysis of Hospital Plumbing Reveals Diverse Reservoir of Bacterial Plasmids Conferring Carbapenem Resistance.</title>
        <authorList>
            <consortium name="NISC Comparative Sequencing Program"/>
            <person name="Weingarten R.A."/>
            <person name="Johnson R.C."/>
            <person name="Conlan S."/>
            <person name="Ramsburg A.M."/>
            <person name="Dekker J.P."/>
            <person name="Lau A.F."/>
            <person name="Khil P."/>
            <person name="Odom R.T."/>
            <person name="Deming C."/>
            <person name="Park M."/>
            <person name="Thomas P.J."/>
            <person name="Henderson D.K."/>
            <person name="Palmore T.N."/>
            <person name="Segre J.A."/>
            <person name="Frank K.M."/>
        </authorList>
    </citation>
    <scope>NUCLEOTIDE SEQUENCE [LARGE SCALE GENOMIC DNA]</scope>
    <source>
        <strain evidence="1 2">ECONIH4</strain>
    </source>
</reference>